<dbReference type="HOGENOM" id="CLU_020248_2_0_9"/>
<protein>
    <submittedName>
        <fullName evidence="2">Uncharacterized protein</fullName>
    </submittedName>
</protein>
<feature type="transmembrane region" description="Helical" evidence="1">
    <location>
        <begin position="461"/>
        <end position="479"/>
    </location>
</feature>
<dbReference type="Proteomes" id="UP000001285">
    <property type="component" value="Chromosome"/>
</dbReference>
<sequence>MLNKKLTELIKVNLLYSNPSSTQRQRKKGKSINQIVKSTILWSVLTGFLLMVLFSFSLLSVDLSHVPGIFTHFLALFSLLLMSQLISTINNVFLDNQDLQNYLSLPVKISTLWTAKLITIVITMIPFAIPVLAVFVMTAYESNYNVVFAIIVALLTLIFYLGSIFILTSLLTFLITQNRIFQTHKQIGNSLLLGVSTLAIVIGCILLSITKNEPHTTDQTVLSPLKPIFQLITQPFSATSLITLLVLIGITTGGMFILNKLSNSGLLQIKSSYTKKRKTPAHPVVQKSLGKTLIRYNLQLLRQPSFMTQVLMNTIMMPFIFLFGFSYGSKDLIHHLGLEYAGVLFLVGVMFSFMTFNAYALVGNIISLDGENFEMMRSFPIKFTHYLKIKFWLATGIQISLTIILSLAIAFFIRLKIELILPLLSGIILSQIAGCLYYFARDWRLLSLKWTDPNQLLSRGLGNWGVFMMTFGSMLFGKYCKIN</sequence>
<feature type="transmembrane region" description="Helical" evidence="1">
    <location>
        <begin position="310"/>
        <end position="328"/>
    </location>
</feature>
<dbReference type="RefSeq" id="WP_014081479.1">
    <property type="nucleotide sequence ID" value="NC_015978.1"/>
</dbReference>
<keyword evidence="1" id="KW-1133">Transmembrane helix</keyword>
<name>G2KUU6_FRUST</name>
<keyword evidence="3" id="KW-1185">Reference proteome</keyword>
<keyword evidence="1" id="KW-0472">Membrane</keyword>
<dbReference type="eggNOG" id="ENOG502ZAPV">
    <property type="taxonomic scope" value="Bacteria"/>
</dbReference>
<dbReference type="KEGG" id="lsn:LSA_01330"/>
<dbReference type="OrthoDB" id="2176387at2"/>
<feature type="transmembrane region" description="Helical" evidence="1">
    <location>
        <begin position="40"/>
        <end position="61"/>
    </location>
</feature>
<evidence type="ECO:0000313" key="3">
    <source>
        <dbReference type="Proteomes" id="UP000001285"/>
    </source>
</evidence>
<evidence type="ECO:0000313" key="2">
    <source>
        <dbReference type="EMBL" id="AEN98614.1"/>
    </source>
</evidence>
<feature type="transmembrane region" description="Helical" evidence="1">
    <location>
        <begin position="236"/>
        <end position="258"/>
    </location>
</feature>
<keyword evidence="1" id="KW-0812">Transmembrane</keyword>
<feature type="transmembrane region" description="Helical" evidence="1">
    <location>
        <begin position="146"/>
        <end position="175"/>
    </location>
</feature>
<feature type="transmembrane region" description="Helical" evidence="1">
    <location>
        <begin position="419"/>
        <end position="440"/>
    </location>
</feature>
<reference evidence="2 3" key="1">
    <citation type="journal article" date="2011" name="Microb. Cell Fact.">
        <title>Genomic analysis reveals Lactobacillus sanfranciscensis as stable element in traditional sourdoughs.</title>
        <authorList>
            <person name="Vogel R.F."/>
            <person name="Pavlovic M."/>
            <person name="Ehrmann M.A."/>
            <person name="Wiezer A."/>
            <person name="Liesegang H."/>
            <person name="Offschanka S."/>
            <person name="Voget S."/>
            <person name="Angelov A."/>
            <person name="Bocker G."/>
            <person name="Liebl W."/>
        </authorList>
    </citation>
    <scope>NUCLEOTIDE SEQUENCE [LARGE SCALE GENOMIC DNA]</scope>
    <source>
        <strain evidence="2 3">TMW 1.1304</strain>
    </source>
</reference>
<evidence type="ECO:0000256" key="1">
    <source>
        <dbReference type="SAM" id="Phobius"/>
    </source>
</evidence>
<organism evidence="2 3">
    <name type="scientific">Fructilactobacillus sanfranciscensis (strain TMW 1.1304)</name>
    <name type="common">Lactobacillus sanfranciscensis</name>
    <dbReference type="NCBI Taxonomy" id="714313"/>
    <lineage>
        <taxon>Bacteria</taxon>
        <taxon>Bacillati</taxon>
        <taxon>Bacillota</taxon>
        <taxon>Bacilli</taxon>
        <taxon>Lactobacillales</taxon>
        <taxon>Lactobacillaceae</taxon>
        <taxon>Fructilactobacillus</taxon>
    </lineage>
</organism>
<feature type="transmembrane region" description="Helical" evidence="1">
    <location>
        <begin position="187"/>
        <end position="209"/>
    </location>
</feature>
<feature type="transmembrane region" description="Helical" evidence="1">
    <location>
        <begin position="389"/>
        <end position="413"/>
    </location>
</feature>
<dbReference type="STRING" id="714313.LSA_01330"/>
<dbReference type="EMBL" id="CP002461">
    <property type="protein sequence ID" value="AEN98614.1"/>
    <property type="molecule type" value="Genomic_DNA"/>
</dbReference>
<gene>
    <name evidence="2" type="ordered locus">LSA_01330</name>
</gene>
<dbReference type="AlphaFoldDB" id="G2KUU6"/>
<feature type="transmembrane region" description="Helical" evidence="1">
    <location>
        <begin position="340"/>
        <end position="368"/>
    </location>
</feature>
<accession>G2KUU6</accession>
<proteinExistence type="predicted"/>
<feature type="transmembrane region" description="Helical" evidence="1">
    <location>
        <begin position="73"/>
        <end position="94"/>
    </location>
</feature>
<feature type="transmembrane region" description="Helical" evidence="1">
    <location>
        <begin position="115"/>
        <end position="140"/>
    </location>
</feature>